<name>Q8VJV1_MYCTO</name>
<keyword evidence="2" id="KW-0732">Signal</keyword>
<evidence type="ECO:0000256" key="1">
    <source>
        <dbReference type="ARBA" id="ARBA00022475"/>
    </source>
</evidence>
<keyword evidence="7" id="KW-1185">Reference proteome</keyword>
<dbReference type="HOGENOM" id="CLU_131476_0_0_11"/>
<keyword evidence="5 6" id="KW-0449">Lipoprotein</keyword>
<evidence type="ECO:0000313" key="6">
    <source>
        <dbReference type="EMBL" id="AAK46202.1"/>
    </source>
</evidence>
<evidence type="ECO:0000256" key="3">
    <source>
        <dbReference type="ARBA" id="ARBA00023136"/>
    </source>
</evidence>
<dbReference type="Proteomes" id="UP000001020">
    <property type="component" value="Chromosome"/>
</dbReference>
<protein>
    <submittedName>
        <fullName evidence="6">Lipoprotein antigen, 22 kDa</fullName>
    </submittedName>
</protein>
<dbReference type="KEGG" id="mtc:MT1930"/>
<accession>Q8VJV1</accession>
<dbReference type="GO" id="GO:0016020">
    <property type="term" value="C:membrane"/>
    <property type="evidence" value="ECO:0007669"/>
    <property type="project" value="InterPro"/>
</dbReference>
<evidence type="ECO:0000256" key="2">
    <source>
        <dbReference type="ARBA" id="ARBA00022729"/>
    </source>
</evidence>
<keyword evidence="4" id="KW-0564">Palmitate</keyword>
<evidence type="ECO:0000256" key="5">
    <source>
        <dbReference type="ARBA" id="ARBA00023288"/>
    </source>
</evidence>
<sequence length="154" mass="16744">MSRATMLRPEWRWLVCNRLVTVTGVAMVVAAGLSACGQAQTVPRKAARLTIDGVTHTTRPATCSQEHSYRTIDVRNHDSTVQAVVLLSGDRVIPQWVKIRNVDGFNGSFWHGGVGNARADRARNTYTVAGSAYGISSKKPNTVVSTDFNILAEC</sequence>
<dbReference type="AlphaFoldDB" id="Q8VJV1"/>
<keyword evidence="1" id="KW-1003">Cell membrane</keyword>
<reference evidence="6 7" key="1">
    <citation type="journal article" date="2002" name="J. Bacteriol.">
        <title>Whole-genome comparison of Mycobacterium tuberculosis clinical and laboratory strains.</title>
        <authorList>
            <person name="Fleischmann R.D."/>
            <person name="Alland D."/>
            <person name="Eisen J.A."/>
            <person name="Carpenter L."/>
            <person name="White O."/>
            <person name="Peterson J."/>
            <person name="DeBoy R."/>
            <person name="Dodson R."/>
            <person name="Gwinn M."/>
            <person name="Haft D."/>
            <person name="Hickey E."/>
            <person name="Kolonay J.F."/>
            <person name="Nelson W.C."/>
            <person name="Umayam L.A."/>
            <person name="Ermolaeva M."/>
            <person name="Salzberg S.L."/>
            <person name="Delcher A."/>
            <person name="Utterback T."/>
            <person name="Weidman J."/>
            <person name="Khouri H."/>
            <person name="Gill J."/>
            <person name="Mikula A."/>
            <person name="Bishai W."/>
            <person name="Jacobs Jr W.R.Jr."/>
            <person name="Venter J.C."/>
            <person name="Fraser C.M."/>
        </authorList>
    </citation>
    <scope>NUCLEOTIDE SEQUENCE [LARGE SCALE GENOMIC DNA]</scope>
    <source>
        <strain evidence="7">CDC 1551 / Oshkosh</strain>
    </source>
</reference>
<dbReference type="InterPro" id="IPR008691">
    <property type="entry name" value="LpqH"/>
</dbReference>
<dbReference type="EMBL" id="AE000516">
    <property type="protein sequence ID" value="AAK46202.1"/>
    <property type="molecule type" value="Genomic_DNA"/>
</dbReference>
<dbReference type="Pfam" id="PF05481">
    <property type="entry name" value="Myco_19_kDa"/>
    <property type="match status" value="1"/>
</dbReference>
<proteinExistence type="predicted"/>
<organism evidence="6 7">
    <name type="scientific">Mycobacterium tuberculosis (strain CDC 1551 / Oshkosh)</name>
    <dbReference type="NCBI Taxonomy" id="83331"/>
    <lineage>
        <taxon>Bacteria</taxon>
        <taxon>Bacillati</taxon>
        <taxon>Actinomycetota</taxon>
        <taxon>Actinomycetes</taxon>
        <taxon>Mycobacteriales</taxon>
        <taxon>Mycobacteriaceae</taxon>
        <taxon>Mycobacterium</taxon>
        <taxon>Mycobacterium tuberculosis complex</taxon>
    </lineage>
</organism>
<evidence type="ECO:0000313" key="7">
    <source>
        <dbReference type="Proteomes" id="UP000001020"/>
    </source>
</evidence>
<evidence type="ECO:0000256" key="4">
    <source>
        <dbReference type="ARBA" id="ARBA00023139"/>
    </source>
</evidence>
<keyword evidence="3" id="KW-0472">Membrane</keyword>
<gene>
    <name evidence="6" type="primary">MI22</name>
    <name evidence="6" type="ordered locus">MT1930</name>
</gene>